<evidence type="ECO:0000313" key="1">
    <source>
        <dbReference type="EMBL" id="NVZ10021.1"/>
    </source>
</evidence>
<sequence>MAYSDFTLKKVKADFSIETVENESVFSNIVGLEISDYLAKTLKRNVPLALAINTEKARSELIIINILLEVKDRLEGRLSLFSGVDFNVDKEKGLAGFCDYIISHSEVQLYLDTPVLTIVEAKNENIVSGLGQCIAEMYAARLYNEKDNHDLPCIYGAVTTGDEWKFIKLVKNKAYIDSDLYYISDIEKIIGILAAMVEQTA</sequence>
<proteinExistence type="predicted"/>
<reference evidence="1 2" key="1">
    <citation type="submission" date="2020-06" db="EMBL/GenBank/DDBJ databases">
        <title>Whole-genome sequence of Allochromatium humboldtianum DSM 21881, type strain.</title>
        <authorList>
            <person name="Kyndt J.A."/>
            <person name="Meyer T.E."/>
        </authorList>
    </citation>
    <scope>NUCLEOTIDE SEQUENCE [LARGE SCALE GENOMIC DNA]</scope>
    <source>
        <strain evidence="1 2">DSM 21881</strain>
    </source>
</reference>
<dbReference type="AlphaFoldDB" id="A0A850RKI3"/>
<accession>A0A850RKI3</accession>
<keyword evidence="2" id="KW-1185">Reference proteome</keyword>
<dbReference type="RefSeq" id="WP_176976759.1">
    <property type="nucleotide sequence ID" value="NZ_JABZEO010000007.1"/>
</dbReference>
<name>A0A850RKI3_9GAMM</name>
<comment type="caution">
    <text evidence="1">The sequence shown here is derived from an EMBL/GenBank/DDBJ whole genome shotgun (WGS) entry which is preliminary data.</text>
</comment>
<protein>
    <submittedName>
        <fullName evidence="1">Uncharacterized protein</fullName>
    </submittedName>
</protein>
<organism evidence="1 2">
    <name type="scientific">Allochromatium humboldtianum</name>
    <dbReference type="NCBI Taxonomy" id="504901"/>
    <lineage>
        <taxon>Bacteria</taxon>
        <taxon>Pseudomonadati</taxon>
        <taxon>Pseudomonadota</taxon>
        <taxon>Gammaproteobacteria</taxon>
        <taxon>Chromatiales</taxon>
        <taxon>Chromatiaceae</taxon>
        <taxon>Allochromatium</taxon>
    </lineage>
</organism>
<dbReference type="EMBL" id="JABZEO010000007">
    <property type="protein sequence ID" value="NVZ10021.1"/>
    <property type="molecule type" value="Genomic_DNA"/>
</dbReference>
<dbReference type="Proteomes" id="UP000592294">
    <property type="component" value="Unassembled WGS sequence"/>
</dbReference>
<evidence type="ECO:0000313" key="2">
    <source>
        <dbReference type="Proteomes" id="UP000592294"/>
    </source>
</evidence>
<gene>
    <name evidence="1" type="ORF">HW932_12190</name>
</gene>